<comment type="caution">
    <text evidence="4">The sequence shown here is derived from an EMBL/GenBank/DDBJ whole genome shotgun (WGS) entry which is preliminary data.</text>
</comment>
<name>A0A6A1WWK4_9ROSI</name>
<dbReference type="EMBL" id="RXIC02000019">
    <property type="protein sequence ID" value="KAB1227050.1"/>
    <property type="molecule type" value="Genomic_DNA"/>
</dbReference>
<comment type="similarity">
    <text evidence="1">Belongs to the IFRD family.</text>
</comment>
<evidence type="ECO:0000313" key="6">
    <source>
        <dbReference type="Proteomes" id="UP000516437"/>
    </source>
</evidence>
<dbReference type="InterPro" id="IPR039777">
    <property type="entry name" value="IFRD"/>
</dbReference>
<dbReference type="Proteomes" id="UP000516437">
    <property type="component" value="Chromosome 1"/>
</dbReference>
<accession>A0A6A1WWK4</accession>
<evidence type="ECO:0000313" key="5">
    <source>
        <dbReference type="EMBL" id="KAB1227053.1"/>
    </source>
</evidence>
<feature type="region of interest" description="Disordered" evidence="2">
    <location>
        <begin position="1"/>
        <end position="44"/>
    </location>
</feature>
<dbReference type="OrthoDB" id="686784at2759"/>
<gene>
    <name evidence="5" type="ORF">CJ030_MR1G014925</name>
    <name evidence="4" type="ORF">CJ030_MR1G014928</name>
</gene>
<feature type="compositionally biased region" description="Low complexity" evidence="2">
    <location>
        <begin position="21"/>
        <end position="37"/>
    </location>
</feature>
<sequence>MGKHNSHRKNAPTLESDDENSSVSSSSTTRSDLMSVSGTEEVELDKDSLLDQALDALYEKRNDTEETERSMQILWQVAHPKLGSNVVASKPSAAVISAVVSAWSFLLKTMDGLSLNPKHWQESISYLSSLLDKDDRSVRIAAGEALALIFEIGSVEKFCAKVKGSGDGSAQEGSKPREGFSHIQGLKRKVINQVRNLFVEALEIPERPGREASCAGNFSYKTMEISFEIKIEKPKKIECKALNMLPNQMIR</sequence>
<dbReference type="InterPro" id="IPR007701">
    <property type="entry name" value="Interferon-rel_develop_reg_N"/>
</dbReference>
<feature type="domain" description="Interferon-related developmental regulator N-terminal" evidence="3">
    <location>
        <begin position="62"/>
        <end position="200"/>
    </location>
</feature>
<reference evidence="4 6" key="2">
    <citation type="journal article" date="2019" name="Plant Biotechnol. J.">
        <title>The red bayberry genome and genetic basis of sex determination.</title>
        <authorList>
            <person name="Jia H.M."/>
            <person name="Jia H.J."/>
            <person name="Cai Q.L."/>
            <person name="Wang Y."/>
            <person name="Zhao H.B."/>
            <person name="Yang W.F."/>
            <person name="Wang G.Y."/>
            <person name="Li Y.H."/>
            <person name="Zhan D.L."/>
            <person name="Shen Y.T."/>
            <person name="Niu Q.F."/>
            <person name="Chang L."/>
            <person name="Qiu J."/>
            <person name="Zhao L."/>
            <person name="Xie H.B."/>
            <person name="Fu W.Y."/>
            <person name="Jin J."/>
            <person name="Li X.W."/>
            <person name="Jiao Y."/>
            <person name="Zhou C.C."/>
            <person name="Tu T."/>
            <person name="Chai C.Y."/>
            <person name="Gao J.L."/>
            <person name="Fan L.J."/>
            <person name="van de Weg E."/>
            <person name="Wang J.Y."/>
            <person name="Gao Z.S."/>
        </authorList>
    </citation>
    <scope>NUCLEOTIDE SEQUENCE [LARGE SCALE GENOMIC DNA]</scope>
    <source>
        <tissue evidence="4">Leaves</tissue>
    </source>
</reference>
<dbReference type="PANTHER" id="PTHR12354">
    <property type="entry name" value="INTERFERON-RELATED DEVELOPMENTAL REGULATOR"/>
    <property type="match status" value="1"/>
</dbReference>
<reference evidence="4" key="1">
    <citation type="submission" date="2018-07" db="EMBL/GenBank/DDBJ databases">
        <authorList>
            <person name="Gao Z.-S."/>
            <person name="Jia H.-M."/>
            <person name="Jia H.-J."/>
            <person name="Cai Q.-L."/>
            <person name="Wang Y."/>
            <person name="Zhao H.-B."/>
        </authorList>
    </citation>
    <scope>NUCLEOTIDE SEQUENCE</scope>
    <source>
        <tissue evidence="4">Leaves</tissue>
    </source>
</reference>
<keyword evidence="6" id="KW-1185">Reference proteome</keyword>
<evidence type="ECO:0000313" key="4">
    <source>
        <dbReference type="EMBL" id="KAB1227050.1"/>
    </source>
</evidence>
<organism evidence="4 6">
    <name type="scientific">Morella rubra</name>
    <name type="common">Chinese bayberry</name>
    <dbReference type="NCBI Taxonomy" id="262757"/>
    <lineage>
        <taxon>Eukaryota</taxon>
        <taxon>Viridiplantae</taxon>
        <taxon>Streptophyta</taxon>
        <taxon>Embryophyta</taxon>
        <taxon>Tracheophyta</taxon>
        <taxon>Spermatophyta</taxon>
        <taxon>Magnoliopsida</taxon>
        <taxon>eudicotyledons</taxon>
        <taxon>Gunneridae</taxon>
        <taxon>Pentapetalae</taxon>
        <taxon>rosids</taxon>
        <taxon>fabids</taxon>
        <taxon>Fagales</taxon>
        <taxon>Myricaceae</taxon>
        <taxon>Morella</taxon>
    </lineage>
</organism>
<evidence type="ECO:0000259" key="3">
    <source>
        <dbReference type="Pfam" id="PF05004"/>
    </source>
</evidence>
<dbReference type="EMBL" id="RXIC02000019">
    <property type="protein sequence ID" value="KAB1227053.1"/>
    <property type="molecule type" value="Genomic_DNA"/>
</dbReference>
<dbReference type="AlphaFoldDB" id="A0A6A1WWK4"/>
<feature type="compositionally biased region" description="Basic residues" evidence="2">
    <location>
        <begin position="1"/>
        <end position="10"/>
    </location>
</feature>
<dbReference type="PANTHER" id="PTHR12354:SF1">
    <property type="entry name" value="INTERFERON-RELATED DEVELOPMENTAL REGULATOR 1"/>
    <property type="match status" value="1"/>
</dbReference>
<reference evidence="4" key="3">
    <citation type="submission" date="2019-09" db="EMBL/GenBank/DDBJ databases">
        <authorList>
            <person name="Gao Z."/>
        </authorList>
    </citation>
    <scope>NUCLEOTIDE SEQUENCE</scope>
    <source>
        <tissue evidence="4">Leaves</tissue>
    </source>
</reference>
<proteinExistence type="inferred from homology"/>
<protein>
    <submittedName>
        <fullName evidence="4">Interferon-related developmental regulator 1</fullName>
    </submittedName>
</protein>
<evidence type="ECO:0000256" key="2">
    <source>
        <dbReference type="SAM" id="MobiDB-lite"/>
    </source>
</evidence>
<dbReference type="SUPFAM" id="SSF48371">
    <property type="entry name" value="ARM repeat"/>
    <property type="match status" value="1"/>
</dbReference>
<evidence type="ECO:0000256" key="1">
    <source>
        <dbReference type="ARBA" id="ARBA00008828"/>
    </source>
</evidence>
<dbReference type="InterPro" id="IPR016024">
    <property type="entry name" value="ARM-type_fold"/>
</dbReference>
<dbReference type="Pfam" id="PF05004">
    <property type="entry name" value="IFRD"/>
    <property type="match status" value="1"/>
</dbReference>